<feature type="region of interest" description="Disordered" evidence="1">
    <location>
        <begin position="90"/>
        <end position="166"/>
    </location>
</feature>
<reference evidence="3" key="1">
    <citation type="journal article" date="2014" name="Int. J. Syst. Evol. Microbiol.">
        <title>Complete genome sequence of Corynebacterium casei LMG S-19264T (=DSM 44701T), isolated from a smear-ripened cheese.</title>
        <authorList>
            <consortium name="US DOE Joint Genome Institute (JGI-PGF)"/>
            <person name="Walter F."/>
            <person name="Albersmeier A."/>
            <person name="Kalinowski J."/>
            <person name="Ruckert C."/>
        </authorList>
    </citation>
    <scope>NUCLEOTIDE SEQUENCE</scope>
    <source>
        <strain evidence="3">KCTC 42590</strain>
    </source>
</reference>
<dbReference type="InterPro" id="IPR030934">
    <property type="entry name" value="Intein_C"/>
</dbReference>
<accession>A0A919AXN3</accession>
<dbReference type="PROSITE" id="PS50818">
    <property type="entry name" value="INTEIN_C_TER"/>
    <property type="match status" value="1"/>
</dbReference>
<dbReference type="SMART" id="SM00305">
    <property type="entry name" value="HintC"/>
    <property type="match status" value="1"/>
</dbReference>
<keyword evidence="4" id="KW-1185">Reference proteome</keyword>
<dbReference type="Gene3D" id="2.170.16.10">
    <property type="entry name" value="Hedgehog/Intein (Hint) domain"/>
    <property type="match status" value="1"/>
</dbReference>
<evidence type="ECO:0000313" key="4">
    <source>
        <dbReference type="Proteomes" id="UP000630923"/>
    </source>
</evidence>
<name>A0A919AXN3_9PROT</name>
<feature type="compositionally biased region" description="Basic and acidic residues" evidence="1">
    <location>
        <begin position="102"/>
        <end position="166"/>
    </location>
</feature>
<reference evidence="3" key="2">
    <citation type="submission" date="2020-09" db="EMBL/GenBank/DDBJ databases">
        <authorList>
            <person name="Sun Q."/>
            <person name="Kim S."/>
        </authorList>
    </citation>
    <scope>NUCLEOTIDE SEQUENCE</scope>
    <source>
        <strain evidence="3">KCTC 42590</strain>
    </source>
</reference>
<feature type="domain" description="Hint" evidence="2">
    <location>
        <begin position="46"/>
        <end position="94"/>
    </location>
</feature>
<organism evidence="3 4">
    <name type="scientific">Kordiimonas sediminis</name>
    <dbReference type="NCBI Taxonomy" id="1735581"/>
    <lineage>
        <taxon>Bacteria</taxon>
        <taxon>Pseudomonadati</taxon>
        <taxon>Pseudomonadota</taxon>
        <taxon>Alphaproteobacteria</taxon>
        <taxon>Kordiimonadales</taxon>
        <taxon>Kordiimonadaceae</taxon>
        <taxon>Kordiimonas</taxon>
    </lineage>
</organism>
<evidence type="ECO:0000259" key="2">
    <source>
        <dbReference type="SMART" id="SM00305"/>
    </source>
</evidence>
<dbReference type="SUPFAM" id="SSF51294">
    <property type="entry name" value="Hedgehog/intein (Hint) domain"/>
    <property type="match status" value="1"/>
</dbReference>
<comment type="caution">
    <text evidence="3">The sequence shown here is derived from an EMBL/GenBank/DDBJ whole genome shotgun (WGS) entry which is preliminary data.</text>
</comment>
<dbReference type="InterPro" id="IPR003586">
    <property type="entry name" value="Hint_dom_C"/>
</dbReference>
<evidence type="ECO:0000313" key="3">
    <source>
        <dbReference type="EMBL" id="GHF31388.1"/>
    </source>
</evidence>
<dbReference type="RefSeq" id="WP_191254105.1">
    <property type="nucleotide sequence ID" value="NZ_BNCI01000002.1"/>
</dbReference>
<gene>
    <name evidence="3" type="ORF">GCM10017044_28680</name>
</gene>
<evidence type="ECO:0000256" key="1">
    <source>
        <dbReference type="SAM" id="MobiDB-lite"/>
    </source>
</evidence>
<protein>
    <recommendedName>
        <fullName evidence="2">Hint domain-containing protein</fullName>
    </recommendedName>
</protein>
<dbReference type="Proteomes" id="UP000630923">
    <property type="component" value="Unassembled WGS sequence"/>
</dbReference>
<proteinExistence type="predicted"/>
<sequence>MIWELTVQNEAGETETFETIDEHPWWVDGQGWKRTDELAFGMRVEDDEQRVLVVTSVRNTERKDGTYNLTVADFHTYFVGEFNVLVHNCGKKSTNGGKNGQKRNDDRVAAAQARLDDATKRRDQLKAKPNKTKEDKKALKKAEAEVKHETNKVNEISENHSMKDKK</sequence>
<dbReference type="InterPro" id="IPR036844">
    <property type="entry name" value="Hint_dom_sf"/>
</dbReference>
<dbReference type="Pfam" id="PF07591">
    <property type="entry name" value="PT-HINT"/>
    <property type="match status" value="1"/>
</dbReference>
<dbReference type="EMBL" id="BNCI01000002">
    <property type="protein sequence ID" value="GHF31388.1"/>
    <property type="molecule type" value="Genomic_DNA"/>
</dbReference>
<dbReference type="AlphaFoldDB" id="A0A919AXN3"/>